<sequence length="613" mass="69836">MVYTHFGRVTKQWWGASHLRIGSRGQPRPNKGFRVTQLPSLGSAIECCRSYFGVKNAADVDIDLNSLGAFATYYTGNYEICEAPRVVKDLDGKSSNVPGGCATGVMHATVVFRQKVMSSYTQVYLVLCLERPADASSKLWNSVRFGPKTYKRDNRVYIGFSSLEFTNQVDTLYMSGLSAALGPPTSRGPLKSYWPSAALELDFWNEVSGKSSHPVCSYNVFFRQPLPHGEQVSLHELEGYYIAGIQRYVLKDYEYISKTDYSRMNIFNSWNTDAPQPALSVAEVAPVPAGDASLLPNSSTNAVHSVSPNKLVDAIQGTLKSTDCGVSIAFSGKERDTFYGNALVDRFSAAFVIKSLLEVFLLCTQLRRADEGAQGQSLSIVAFSMLSFQEVFEIFVLIFHRIAFMYRLLVLCFMLFVKVFLLVVVYHYFLVLIWRANHAVQIREGWEATQKRFALFYRYYFSFLFMQGTLWYFYYVEGPWILIFNYLGWVPQILLDAWRGQCNSLSMSAIILLMFCRLYVPFYLFMLKENAFTHDVFVFDNVRTNRTVGGLIMVATLLQLILMCLQRLFGARCFAMWSILPQIYTYVRPWTSLMQDDPQECAICMSEIEQSKR</sequence>
<reference evidence="12 13" key="1">
    <citation type="submission" date="2021-06" db="EMBL/GenBank/DDBJ databases">
        <title>Genome sequence of Babesia caballi.</title>
        <authorList>
            <person name="Yamagishi J."/>
            <person name="Kidaka T."/>
            <person name="Ochi A."/>
        </authorList>
    </citation>
    <scope>NUCLEOTIDE SEQUENCE [LARGE SCALE GENOMIC DNA]</scope>
    <source>
        <strain evidence="12">USDA-D6B2</strain>
    </source>
</reference>
<evidence type="ECO:0000256" key="8">
    <source>
        <dbReference type="ARBA" id="ARBA00022989"/>
    </source>
</evidence>
<dbReference type="InterPro" id="IPR021319">
    <property type="entry name" value="DUF2921"/>
</dbReference>
<organism evidence="12 13">
    <name type="scientific">Babesia caballi</name>
    <dbReference type="NCBI Taxonomy" id="5871"/>
    <lineage>
        <taxon>Eukaryota</taxon>
        <taxon>Sar</taxon>
        <taxon>Alveolata</taxon>
        <taxon>Apicomplexa</taxon>
        <taxon>Aconoidasida</taxon>
        <taxon>Piroplasmida</taxon>
        <taxon>Babesiidae</taxon>
        <taxon>Babesia</taxon>
    </lineage>
</organism>
<keyword evidence="5" id="KW-0808">Transferase</keyword>
<evidence type="ECO:0000256" key="9">
    <source>
        <dbReference type="ARBA" id="ARBA00023136"/>
    </source>
</evidence>
<gene>
    <name evidence="12" type="ORF">BcabD6B2_11490</name>
</gene>
<dbReference type="Proteomes" id="UP001497744">
    <property type="component" value="Unassembled WGS sequence"/>
</dbReference>
<evidence type="ECO:0000313" key="13">
    <source>
        <dbReference type="Proteomes" id="UP001497744"/>
    </source>
</evidence>
<feature type="transmembrane region" description="Helical" evidence="10">
    <location>
        <begin position="505"/>
        <end position="527"/>
    </location>
</feature>
<evidence type="ECO:0000256" key="2">
    <source>
        <dbReference type="ARBA" id="ARBA00004127"/>
    </source>
</evidence>
<evidence type="ECO:0000259" key="11">
    <source>
        <dbReference type="Pfam" id="PF11145"/>
    </source>
</evidence>
<evidence type="ECO:0000256" key="5">
    <source>
        <dbReference type="ARBA" id="ARBA00022679"/>
    </source>
</evidence>
<dbReference type="AlphaFoldDB" id="A0AAV4LPH9"/>
<dbReference type="EC" id="2.3.2.27" evidence="4"/>
<feature type="transmembrane region" description="Helical" evidence="10">
    <location>
        <begin position="408"/>
        <end position="434"/>
    </location>
</feature>
<dbReference type="GO" id="GO:0012505">
    <property type="term" value="C:endomembrane system"/>
    <property type="evidence" value="ECO:0007669"/>
    <property type="project" value="UniProtKB-SubCell"/>
</dbReference>
<keyword evidence="13" id="KW-1185">Reference proteome</keyword>
<comment type="caution">
    <text evidence="12">The sequence shown here is derived from an EMBL/GenBank/DDBJ whole genome shotgun (WGS) entry which is preliminary data.</text>
</comment>
<accession>A0AAV4LPH9</accession>
<evidence type="ECO:0000256" key="6">
    <source>
        <dbReference type="ARBA" id="ARBA00022692"/>
    </source>
</evidence>
<feature type="transmembrane region" description="Helical" evidence="10">
    <location>
        <begin position="547"/>
        <end position="569"/>
    </location>
</feature>
<dbReference type="GeneID" id="94193197"/>
<evidence type="ECO:0000313" key="12">
    <source>
        <dbReference type="EMBL" id="GIX61714.1"/>
    </source>
</evidence>
<evidence type="ECO:0000256" key="1">
    <source>
        <dbReference type="ARBA" id="ARBA00000900"/>
    </source>
</evidence>
<dbReference type="EMBL" id="BPLF01000001">
    <property type="protein sequence ID" value="GIX61714.1"/>
    <property type="molecule type" value="Genomic_DNA"/>
</dbReference>
<feature type="domain" description="SWEET-like" evidence="11">
    <location>
        <begin position="346"/>
        <end position="577"/>
    </location>
</feature>
<keyword evidence="8 10" id="KW-1133">Transmembrane helix</keyword>
<evidence type="ECO:0000256" key="3">
    <source>
        <dbReference type="ARBA" id="ARBA00004906"/>
    </source>
</evidence>
<keyword evidence="7" id="KW-0833">Ubl conjugation pathway</keyword>
<dbReference type="RefSeq" id="XP_067713785.1">
    <property type="nucleotide sequence ID" value="XM_067857684.1"/>
</dbReference>
<comment type="catalytic activity">
    <reaction evidence="1">
        <text>S-ubiquitinyl-[E2 ubiquitin-conjugating enzyme]-L-cysteine + [acceptor protein]-L-lysine = [E2 ubiquitin-conjugating enzyme]-L-cysteine + N(6)-ubiquitinyl-[acceptor protein]-L-lysine.</text>
        <dbReference type="EC" id="2.3.2.27"/>
    </reaction>
</comment>
<feature type="transmembrane region" description="Helical" evidence="10">
    <location>
        <begin position="455"/>
        <end position="474"/>
    </location>
</feature>
<dbReference type="GO" id="GO:0061630">
    <property type="term" value="F:ubiquitin protein ligase activity"/>
    <property type="evidence" value="ECO:0007669"/>
    <property type="project" value="UniProtKB-EC"/>
</dbReference>
<evidence type="ECO:0000256" key="4">
    <source>
        <dbReference type="ARBA" id="ARBA00012483"/>
    </source>
</evidence>
<protein>
    <recommendedName>
        <fullName evidence="4">RING-type E3 ubiquitin transferase</fullName>
        <ecNumber evidence="4">2.3.2.27</ecNumber>
    </recommendedName>
</protein>
<evidence type="ECO:0000256" key="10">
    <source>
        <dbReference type="SAM" id="Phobius"/>
    </source>
</evidence>
<keyword evidence="6 10" id="KW-0812">Transmembrane</keyword>
<proteinExistence type="predicted"/>
<keyword evidence="9 10" id="KW-0472">Membrane</keyword>
<dbReference type="Pfam" id="PF11145">
    <property type="entry name" value="DUF2921"/>
    <property type="match status" value="1"/>
</dbReference>
<name>A0AAV4LPH9_BABCB</name>
<evidence type="ECO:0000256" key="7">
    <source>
        <dbReference type="ARBA" id="ARBA00022786"/>
    </source>
</evidence>
<comment type="subcellular location">
    <subcellularLocation>
        <location evidence="2">Endomembrane system</location>
        <topology evidence="2">Multi-pass membrane protein</topology>
    </subcellularLocation>
</comment>
<comment type="pathway">
    <text evidence="3">Protein modification; protein ubiquitination.</text>
</comment>